<evidence type="ECO:0000313" key="3">
    <source>
        <dbReference type="Proteomes" id="UP000178226"/>
    </source>
</evidence>
<feature type="domain" description="TfoX N-terminal" evidence="1">
    <location>
        <begin position="12"/>
        <end position="99"/>
    </location>
</feature>
<dbReference type="Proteomes" id="UP000178226">
    <property type="component" value="Unassembled WGS sequence"/>
</dbReference>
<comment type="caution">
    <text evidence="2">The sequence shown here is derived from an EMBL/GenBank/DDBJ whole genome shotgun (WGS) entry which is preliminary data.</text>
</comment>
<sequence>MPKDTFKDYVLEQLSAVPEVHCRPMFSGYGLYLGKNFFGIISDAQLYFRTDDMTSQRYKIAGMKPFAPSDKQVLKNYYEVPVEVLEDRNSLETWAREAASLE</sequence>
<evidence type="ECO:0000259" key="1">
    <source>
        <dbReference type="Pfam" id="PF04993"/>
    </source>
</evidence>
<dbReference type="SUPFAM" id="SSF159894">
    <property type="entry name" value="YgaC/TfoX-N like"/>
    <property type="match status" value="1"/>
</dbReference>
<gene>
    <name evidence="2" type="ORF">A2441_00595</name>
</gene>
<protein>
    <recommendedName>
        <fullName evidence="1">TfoX N-terminal domain-containing protein</fullName>
    </recommendedName>
</protein>
<dbReference type="STRING" id="1802428.A2441_00595"/>
<accession>A0A1G2QAT4</accession>
<reference evidence="2 3" key="1">
    <citation type="journal article" date="2016" name="Nat. Commun.">
        <title>Thousands of microbial genomes shed light on interconnected biogeochemical processes in an aquifer system.</title>
        <authorList>
            <person name="Anantharaman K."/>
            <person name="Brown C.T."/>
            <person name="Hug L.A."/>
            <person name="Sharon I."/>
            <person name="Castelle C.J."/>
            <person name="Probst A.J."/>
            <person name="Thomas B.C."/>
            <person name="Singh A."/>
            <person name="Wilkins M.J."/>
            <person name="Karaoz U."/>
            <person name="Brodie E.L."/>
            <person name="Williams K.H."/>
            <person name="Hubbard S.S."/>
            <person name="Banfield J.F."/>
        </authorList>
    </citation>
    <scope>NUCLEOTIDE SEQUENCE [LARGE SCALE GENOMIC DNA]</scope>
</reference>
<dbReference type="InterPro" id="IPR047525">
    <property type="entry name" value="TfoX-like"/>
</dbReference>
<name>A0A1G2QAT4_9BACT</name>
<dbReference type="PANTHER" id="PTHR36121">
    <property type="entry name" value="PROTEIN SXY"/>
    <property type="match status" value="1"/>
</dbReference>
<dbReference type="InterPro" id="IPR007076">
    <property type="entry name" value="TfoX_N"/>
</dbReference>
<evidence type="ECO:0000313" key="2">
    <source>
        <dbReference type="EMBL" id="OHA57219.1"/>
    </source>
</evidence>
<organism evidence="2 3">
    <name type="scientific">Candidatus Veblenbacteria bacterium RIFOXYC2_FULL_42_11</name>
    <dbReference type="NCBI Taxonomy" id="1802428"/>
    <lineage>
        <taxon>Bacteria</taxon>
        <taxon>Candidatus Vebleniibacteriota</taxon>
    </lineage>
</organism>
<dbReference type="EMBL" id="MHTE01000010">
    <property type="protein sequence ID" value="OHA57219.1"/>
    <property type="molecule type" value="Genomic_DNA"/>
</dbReference>
<dbReference type="AlphaFoldDB" id="A0A1G2QAT4"/>
<dbReference type="Gene3D" id="3.30.1460.30">
    <property type="entry name" value="YgaC/TfoX-N like chaperone"/>
    <property type="match status" value="1"/>
</dbReference>
<dbReference type="Pfam" id="PF04993">
    <property type="entry name" value="TfoX_N"/>
    <property type="match status" value="1"/>
</dbReference>
<proteinExistence type="predicted"/>
<dbReference type="PANTHER" id="PTHR36121:SF1">
    <property type="entry name" value="PROTEIN SXY"/>
    <property type="match status" value="1"/>
</dbReference>